<sequence length="218" mass="24635">MTTIESSLRDAMALIDYGGDGGLHVNAFEEVRAGDQLSVIRIIRDALSDKPELRERHADLLERLNDPNFNKHWVGKRRLGHIQRCVCSGDEAFLSFGLRLLESVANRDYTKADKVLFASEGPDTQLAWTIAPLLIAEGKTFKEAMRWVATGDEHNDNRFKISLAGLKELSLWRAFVLPDRYDDLFRHRINDAVAPITTHPNYVAAQLIAQELIARNIV</sequence>
<organism evidence="1 2">
    <name type="scientific">Candidatus Gottesmanbacteria bacterium RBG_13_45_10</name>
    <dbReference type="NCBI Taxonomy" id="1798370"/>
    <lineage>
        <taxon>Bacteria</taxon>
        <taxon>Candidatus Gottesmaniibacteriota</taxon>
    </lineage>
</organism>
<gene>
    <name evidence="1" type="ORF">A2Z00_05060</name>
</gene>
<proteinExistence type="predicted"/>
<dbReference type="Proteomes" id="UP000177268">
    <property type="component" value="Unassembled WGS sequence"/>
</dbReference>
<evidence type="ECO:0000313" key="1">
    <source>
        <dbReference type="EMBL" id="OGG11573.1"/>
    </source>
</evidence>
<reference evidence="1 2" key="1">
    <citation type="journal article" date="2016" name="Nat. Commun.">
        <title>Thousands of microbial genomes shed light on interconnected biogeochemical processes in an aquifer system.</title>
        <authorList>
            <person name="Anantharaman K."/>
            <person name="Brown C.T."/>
            <person name="Hug L.A."/>
            <person name="Sharon I."/>
            <person name="Castelle C.J."/>
            <person name="Probst A.J."/>
            <person name="Thomas B.C."/>
            <person name="Singh A."/>
            <person name="Wilkins M.J."/>
            <person name="Karaoz U."/>
            <person name="Brodie E.L."/>
            <person name="Williams K.H."/>
            <person name="Hubbard S.S."/>
            <person name="Banfield J.F."/>
        </authorList>
    </citation>
    <scope>NUCLEOTIDE SEQUENCE [LARGE SCALE GENOMIC DNA]</scope>
</reference>
<name>A0A1F5ZGZ5_9BACT</name>
<comment type="caution">
    <text evidence="1">The sequence shown here is derived from an EMBL/GenBank/DDBJ whole genome shotgun (WGS) entry which is preliminary data.</text>
</comment>
<dbReference type="AlphaFoldDB" id="A0A1F5ZGZ5"/>
<accession>A0A1F5ZGZ5</accession>
<dbReference type="EMBL" id="MFIZ01000024">
    <property type="protein sequence ID" value="OGG11573.1"/>
    <property type="molecule type" value="Genomic_DNA"/>
</dbReference>
<protein>
    <submittedName>
        <fullName evidence="1">Uncharacterized protein</fullName>
    </submittedName>
</protein>
<evidence type="ECO:0000313" key="2">
    <source>
        <dbReference type="Proteomes" id="UP000177268"/>
    </source>
</evidence>